<dbReference type="PROSITE" id="PS51257">
    <property type="entry name" value="PROKAR_LIPOPROTEIN"/>
    <property type="match status" value="1"/>
</dbReference>
<gene>
    <name evidence="9" type="ORF">C7402_11012</name>
</gene>
<dbReference type="Pfam" id="PF04290">
    <property type="entry name" value="DctQ"/>
    <property type="match status" value="1"/>
</dbReference>
<feature type="transmembrane region" description="Helical" evidence="7">
    <location>
        <begin position="42"/>
        <end position="65"/>
    </location>
</feature>
<keyword evidence="7" id="KW-0997">Cell inner membrane</keyword>
<evidence type="ECO:0000256" key="6">
    <source>
        <dbReference type="ARBA" id="ARBA00023136"/>
    </source>
</evidence>
<keyword evidence="4 7" id="KW-0812">Transmembrane</keyword>
<evidence type="ECO:0000259" key="8">
    <source>
        <dbReference type="Pfam" id="PF04290"/>
    </source>
</evidence>
<feature type="transmembrane region" description="Helical" evidence="7">
    <location>
        <begin position="157"/>
        <end position="179"/>
    </location>
</feature>
<keyword evidence="3" id="KW-1003">Cell membrane</keyword>
<keyword evidence="6 7" id="KW-0472">Membrane</keyword>
<evidence type="ECO:0000256" key="2">
    <source>
        <dbReference type="ARBA" id="ARBA00022448"/>
    </source>
</evidence>
<evidence type="ECO:0000256" key="5">
    <source>
        <dbReference type="ARBA" id="ARBA00022989"/>
    </source>
</evidence>
<proteinExistence type="inferred from homology"/>
<protein>
    <recommendedName>
        <fullName evidence="7">TRAP transporter small permease protein</fullName>
    </recommendedName>
</protein>
<accession>A0ABX5KJ12</accession>
<keyword evidence="10" id="KW-1185">Reference proteome</keyword>
<keyword evidence="5 7" id="KW-1133">Transmembrane helix</keyword>
<organism evidence="9 10">
    <name type="scientific">Paraburkholderia unamae</name>
    <dbReference type="NCBI Taxonomy" id="219649"/>
    <lineage>
        <taxon>Bacteria</taxon>
        <taxon>Pseudomonadati</taxon>
        <taxon>Pseudomonadota</taxon>
        <taxon>Betaproteobacteria</taxon>
        <taxon>Burkholderiales</taxon>
        <taxon>Burkholderiaceae</taxon>
        <taxon>Paraburkholderia</taxon>
    </lineage>
</organism>
<reference evidence="9 10" key="1">
    <citation type="submission" date="2018-05" db="EMBL/GenBank/DDBJ databases">
        <title>Genomic Encyclopedia of Type Strains, Phase IV (KMG-V): Genome sequencing to study the core and pangenomes of soil and plant-associated prokaryotes.</title>
        <authorList>
            <person name="Whitman W."/>
        </authorList>
    </citation>
    <scope>NUCLEOTIDE SEQUENCE [LARGE SCALE GENOMIC DNA]</scope>
    <source>
        <strain evidence="9 10">SCZa-39</strain>
    </source>
</reference>
<evidence type="ECO:0000313" key="9">
    <source>
        <dbReference type="EMBL" id="PVX81608.1"/>
    </source>
</evidence>
<sequence>MSEIGKPLPVAGGMNVASAACELDAGHAAPATEGMVETLARWVVHAVVIGLLAMMGVEMFVRAALGMSMQISNEVGGYALVAICFLSLASGQSLHAYHRVQFVGRWLGGAAQAWLKLVFDALSLLVACVLLGEMVRFEMLTWQSGDVAATSLMTPLWLPRAAMLLGVAGLACALVRTLAADARRIRGGQSVEPRRA</sequence>
<dbReference type="RefSeq" id="WP_116611936.1">
    <property type="nucleotide sequence ID" value="NZ_QEOB01000010.1"/>
</dbReference>
<evidence type="ECO:0000256" key="4">
    <source>
        <dbReference type="ARBA" id="ARBA00022692"/>
    </source>
</evidence>
<feature type="transmembrane region" description="Helical" evidence="7">
    <location>
        <begin position="117"/>
        <end position="137"/>
    </location>
</feature>
<feature type="transmembrane region" description="Helical" evidence="7">
    <location>
        <begin position="77"/>
        <end position="97"/>
    </location>
</feature>
<comment type="caution">
    <text evidence="9">The sequence shown here is derived from an EMBL/GenBank/DDBJ whole genome shotgun (WGS) entry which is preliminary data.</text>
</comment>
<evidence type="ECO:0000313" key="10">
    <source>
        <dbReference type="Proteomes" id="UP000245712"/>
    </source>
</evidence>
<name>A0ABX5KJ12_9BURK</name>
<dbReference type="Proteomes" id="UP000245712">
    <property type="component" value="Unassembled WGS sequence"/>
</dbReference>
<evidence type="ECO:0000256" key="7">
    <source>
        <dbReference type="RuleBase" id="RU369079"/>
    </source>
</evidence>
<comment type="similarity">
    <text evidence="7">Belongs to the TRAP transporter small permease family.</text>
</comment>
<comment type="subcellular location">
    <subcellularLocation>
        <location evidence="7">Cell inner membrane</location>
        <topology evidence="7">Multi-pass membrane protein</topology>
    </subcellularLocation>
    <subcellularLocation>
        <location evidence="1">Cell membrane</location>
        <topology evidence="1">Multi-pass membrane protein</topology>
    </subcellularLocation>
</comment>
<evidence type="ECO:0000256" key="1">
    <source>
        <dbReference type="ARBA" id="ARBA00004651"/>
    </source>
</evidence>
<dbReference type="InterPro" id="IPR055348">
    <property type="entry name" value="DctQ"/>
</dbReference>
<dbReference type="EMBL" id="QEOB01000010">
    <property type="protein sequence ID" value="PVX81608.1"/>
    <property type="molecule type" value="Genomic_DNA"/>
</dbReference>
<comment type="function">
    <text evidence="7">Part of the tripartite ATP-independent periplasmic (TRAP) transport system.</text>
</comment>
<comment type="subunit">
    <text evidence="7">The complex comprises the extracytoplasmic solute receptor protein and the two transmembrane proteins.</text>
</comment>
<keyword evidence="2 7" id="KW-0813">Transport</keyword>
<feature type="domain" description="Tripartite ATP-independent periplasmic transporters DctQ component" evidence="8">
    <location>
        <begin position="52"/>
        <end position="183"/>
    </location>
</feature>
<evidence type="ECO:0000256" key="3">
    <source>
        <dbReference type="ARBA" id="ARBA00022475"/>
    </source>
</evidence>